<comment type="caution">
    <text evidence="1">The sequence shown here is derived from an EMBL/GenBank/DDBJ whole genome shotgun (WGS) entry which is preliminary data.</text>
</comment>
<sequence length="153" mass="17765">MLKDDGDIVRGLGFVSMYSAWVEEDIDDILRLLDPVEPFEVKQQRWPISRKLDHAAKIVHSLESNELKNLPDALKNAVTLFDRRNEVIHGRIYASFEKVDYVQSGRPNVPTRQITSAELYELANDFWNYRGNFIGPQIFRLPRAIQKYVVKCS</sequence>
<gene>
    <name evidence="1" type="ORF">B0F88_1191</name>
</gene>
<accession>A0A2S6GKF2</accession>
<name>A0A2S6GKF2_9GAMM</name>
<protein>
    <submittedName>
        <fullName evidence="1">Uncharacterized protein</fullName>
    </submittedName>
</protein>
<keyword evidence="2" id="KW-1185">Reference proteome</keyword>
<reference evidence="1 2" key="1">
    <citation type="submission" date="2018-02" db="EMBL/GenBank/DDBJ databases">
        <title>Subsurface microbial communities from deep shales in Ohio and West Virginia, USA.</title>
        <authorList>
            <person name="Wrighton K."/>
        </authorList>
    </citation>
    <scope>NUCLEOTIDE SEQUENCE [LARGE SCALE GENOMIC DNA]</scope>
    <source>
        <strain evidence="1 2">OWC-G53F</strain>
    </source>
</reference>
<dbReference type="RefSeq" id="WP_104425141.1">
    <property type="nucleotide sequence ID" value="NZ_PTIY01000019.1"/>
</dbReference>
<dbReference type="EMBL" id="PTIY01000019">
    <property type="protein sequence ID" value="PPK65699.1"/>
    <property type="molecule type" value="Genomic_DNA"/>
</dbReference>
<evidence type="ECO:0000313" key="1">
    <source>
        <dbReference type="EMBL" id="PPK65699.1"/>
    </source>
</evidence>
<dbReference type="Proteomes" id="UP000238071">
    <property type="component" value="Unassembled WGS sequence"/>
</dbReference>
<proteinExistence type="predicted"/>
<dbReference type="AlphaFoldDB" id="A0A2S6GKF2"/>
<organism evidence="1 2">
    <name type="scientific">Methylobacter tundripaludum</name>
    <dbReference type="NCBI Taxonomy" id="173365"/>
    <lineage>
        <taxon>Bacteria</taxon>
        <taxon>Pseudomonadati</taxon>
        <taxon>Pseudomonadota</taxon>
        <taxon>Gammaproteobacteria</taxon>
        <taxon>Methylococcales</taxon>
        <taxon>Methylococcaceae</taxon>
        <taxon>Methylobacter</taxon>
    </lineage>
</organism>
<evidence type="ECO:0000313" key="2">
    <source>
        <dbReference type="Proteomes" id="UP000238071"/>
    </source>
</evidence>
<dbReference type="OrthoDB" id="5801740at2"/>